<reference evidence="1" key="1">
    <citation type="submission" date="2024-01" db="EMBL/GenBank/DDBJ databases">
        <title>Unpublished Manusciprt.</title>
        <authorList>
            <person name="Duman M."/>
            <person name="Valdes E.G."/>
            <person name="Ajmi N."/>
            <person name="Altun S."/>
            <person name="Saticioglu I.B."/>
        </authorList>
    </citation>
    <scope>NUCLEOTIDE SEQUENCE</scope>
    <source>
        <strain evidence="1">137P</strain>
    </source>
</reference>
<keyword evidence="2" id="KW-1185">Reference proteome</keyword>
<dbReference type="Proteomes" id="UP001354227">
    <property type="component" value="Unassembled WGS sequence"/>
</dbReference>
<name>A0ABU7H673_9PSED</name>
<comment type="caution">
    <text evidence="1">The sequence shown here is derived from an EMBL/GenBank/DDBJ whole genome shotgun (WGS) entry which is preliminary data.</text>
</comment>
<evidence type="ECO:0000313" key="1">
    <source>
        <dbReference type="EMBL" id="MEE1886822.1"/>
    </source>
</evidence>
<dbReference type="RefSeq" id="WP_330102858.1">
    <property type="nucleotide sequence ID" value="NZ_JAZDCT010000004.1"/>
</dbReference>
<evidence type="ECO:0000313" key="2">
    <source>
        <dbReference type="Proteomes" id="UP001354227"/>
    </source>
</evidence>
<protein>
    <recommendedName>
        <fullName evidence="3">Ig-like domain-containing protein</fullName>
    </recommendedName>
</protein>
<dbReference type="EMBL" id="JAZDCT010000004">
    <property type="protein sequence ID" value="MEE1886822.1"/>
    <property type="molecule type" value="Genomic_DNA"/>
</dbReference>
<sequence length="712" mass="78801">MSGLKDFDVCALLDDGYDEVPELLPVDRQADTLEVSVPAWSGILPYDTIALTWGTERLDATPGAFHEVSEKEADNPDHRFLLYLPASSWGAVGDGEEARFSLGYDVKPEFSDLWEQGPRRWVRIDKQAPGGAPGALGRLVFPEALEERGHILESDFTEGVLQVEVSGYDGKQLGDRIEVTVTDGVVTASAGQTTVASASESTPVDLRLDALQKLFEGVRITFTYQVTDRAGNVSEVSLPHNTLKLQLTPFLDPPRVEGVNDDNELDFNALEGGVVGVVIDPDDSWQPETSLFLLWTGMAANGDELLPVVKRHDLEPIDLEKGVRFELENVHAAAVLQGSATLVYRLASTPRRHSKPVTISIIGTLELEAPSLDGVDGSWLDPEALPEEGVTVRIAAYEHMALGDRVLLKWKGTTGGGDASDDEWDIEVKALADVEHLVDKDHVLALRGGTLELSYTVISVGGAASPSPSRDWRIPNLLRRPEVEKAFGDDLDQLDFQRDFIDATHVKVTVAKYPDMTGDEVAVLWMGTFTYQSPWLQVSTADDLVFEIPRAVLMDAIGKTVSISYIVKREEEETSDVLELTVLPQQLEMQAPVYMSFGGEEPKFSLRYDGIEAGDVVEIYWQVDQGELREDSRTVYPDGQYRLVLLDQGWIEQDKGKTVYTNYSILGEGGRRQFSPVLRFEPRAYRQRSFGSVIRGIYGKFLHKISSFLSRL</sequence>
<accession>A0ABU7H673</accession>
<organism evidence="1 2">
    <name type="scientific">Pseudomonas carassii</name>
    <dbReference type="NCBI Taxonomy" id="3115855"/>
    <lineage>
        <taxon>Bacteria</taxon>
        <taxon>Pseudomonadati</taxon>
        <taxon>Pseudomonadota</taxon>
        <taxon>Gammaproteobacteria</taxon>
        <taxon>Pseudomonadales</taxon>
        <taxon>Pseudomonadaceae</taxon>
        <taxon>Pseudomonas</taxon>
    </lineage>
</organism>
<evidence type="ECO:0008006" key="3">
    <source>
        <dbReference type="Google" id="ProtNLM"/>
    </source>
</evidence>
<gene>
    <name evidence="1" type="ORF">V0R62_04050</name>
</gene>
<proteinExistence type="predicted"/>